<organism evidence="1 2">
    <name type="scientific">Ensifer adhaerens</name>
    <name type="common">Sinorhizobium morelense</name>
    <dbReference type="NCBI Taxonomy" id="106592"/>
    <lineage>
        <taxon>Bacteria</taxon>
        <taxon>Pseudomonadati</taxon>
        <taxon>Pseudomonadota</taxon>
        <taxon>Alphaproteobacteria</taxon>
        <taxon>Hyphomicrobiales</taxon>
        <taxon>Rhizobiaceae</taxon>
        <taxon>Sinorhizobium/Ensifer group</taxon>
        <taxon>Ensifer</taxon>
    </lineage>
</organism>
<gene>
    <name evidence="1" type="ORF">AC244_32345</name>
</gene>
<dbReference type="OrthoDB" id="8420293at2"/>
<evidence type="ECO:0000313" key="2">
    <source>
        <dbReference type="Proteomes" id="UP000037425"/>
    </source>
</evidence>
<dbReference type="RefSeq" id="WP_053252909.1">
    <property type="nucleotide sequence ID" value="NZ_LGAP01000043.1"/>
</dbReference>
<accession>A0A0L8BEB7</accession>
<proteinExistence type="predicted"/>
<dbReference type="AlphaFoldDB" id="A0A0L8BEB7"/>
<reference evidence="2" key="1">
    <citation type="submission" date="2015-07" db="EMBL/GenBank/DDBJ databases">
        <title>Whole genome sequence of an Ensifer adhaerens strain isolated from a cave pool in the Wind Cave National Park.</title>
        <authorList>
            <person name="Eng W.W.H."/>
            <person name="Gan H.M."/>
            <person name="Barton H.A."/>
            <person name="Savka M.A."/>
        </authorList>
    </citation>
    <scope>NUCLEOTIDE SEQUENCE [LARGE SCALE GENOMIC DNA]</scope>
    <source>
        <strain evidence="2">SD006</strain>
    </source>
</reference>
<dbReference type="Proteomes" id="UP000037425">
    <property type="component" value="Unassembled WGS sequence"/>
</dbReference>
<evidence type="ECO:0000313" key="1">
    <source>
        <dbReference type="EMBL" id="KOF13011.1"/>
    </source>
</evidence>
<dbReference type="EMBL" id="LGAP01000043">
    <property type="protein sequence ID" value="KOF13011.1"/>
    <property type="molecule type" value="Genomic_DNA"/>
</dbReference>
<sequence>MSATTMVFAAPQDIRHVSKVKPKMNRTPDHAVRMADTLPARQANADGDLVLSLLSRVQSLIDGIARKRLAKRIARNRVEAQRELAKLPKRVRNDLIFGETLIDHHV</sequence>
<name>A0A0L8BEB7_ENSAD</name>
<protein>
    <submittedName>
        <fullName evidence="1">Uncharacterized protein</fullName>
    </submittedName>
</protein>
<dbReference type="PATRIC" id="fig|106592.7.peg.5938"/>
<comment type="caution">
    <text evidence="1">The sequence shown here is derived from an EMBL/GenBank/DDBJ whole genome shotgun (WGS) entry which is preliminary data.</text>
</comment>